<dbReference type="AlphaFoldDB" id="A0A9D1JNF1"/>
<organism evidence="1 2">
    <name type="scientific">Candidatus Scatousia excrementigallinarum</name>
    <dbReference type="NCBI Taxonomy" id="2840935"/>
    <lineage>
        <taxon>Bacteria</taxon>
        <taxon>Candidatus Scatousia</taxon>
    </lineage>
</organism>
<accession>A0A9D1JNF1</accession>
<sequence>MDTDFKSRVNNYIEEVEKIYNLHRIMVDCFSYQISTGKPSSNLFPLALIIQEKFINLEQASDKIFLDIYNK</sequence>
<comment type="caution">
    <text evidence="1">The sequence shown here is derived from an EMBL/GenBank/DDBJ whole genome shotgun (WGS) entry which is preliminary data.</text>
</comment>
<evidence type="ECO:0000313" key="1">
    <source>
        <dbReference type="EMBL" id="HIS36977.1"/>
    </source>
</evidence>
<dbReference type="EMBL" id="DVIU01000203">
    <property type="protein sequence ID" value="HIS36977.1"/>
    <property type="molecule type" value="Genomic_DNA"/>
</dbReference>
<evidence type="ECO:0000313" key="2">
    <source>
        <dbReference type="Proteomes" id="UP000823928"/>
    </source>
</evidence>
<reference evidence="1" key="2">
    <citation type="journal article" date="2021" name="PeerJ">
        <title>Extensive microbial diversity within the chicken gut microbiome revealed by metagenomics and culture.</title>
        <authorList>
            <person name="Gilroy R."/>
            <person name="Ravi A."/>
            <person name="Getino M."/>
            <person name="Pursley I."/>
            <person name="Horton D.L."/>
            <person name="Alikhan N.F."/>
            <person name="Baker D."/>
            <person name="Gharbi K."/>
            <person name="Hall N."/>
            <person name="Watson M."/>
            <person name="Adriaenssens E.M."/>
            <person name="Foster-Nyarko E."/>
            <person name="Jarju S."/>
            <person name="Secka A."/>
            <person name="Antonio M."/>
            <person name="Oren A."/>
            <person name="Chaudhuri R.R."/>
            <person name="La Ragione R."/>
            <person name="Hildebrand F."/>
            <person name="Pallen M.J."/>
        </authorList>
    </citation>
    <scope>NUCLEOTIDE SEQUENCE</scope>
    <source>
        <strain evidence="1">6276</strain>
    </source>
</reference>
<reference evidence="1" key="1">
    <citation type="submission" date="2020-10" db="EMBL/GenBank/DDBJ databases">
        <authorList>
            <person name="Gilroy R."/>
        </authorList>
    </citation>
    <scope>NUCLEOTIDE SEQUENCE</scope>
    <source>
        <strain evidence="1">6276</strain>
    </source>
</reference>
<gene>
    <name evidence="1" type="ORF">IAC10_10185</name>
</gene>
<dbReference type="Proteomes" id="UP000823928">
    <property type="component" value="Unassembled WGS sequence"/>
</dbReference>
<proteinExistence type="predicted"/>
<name>A0A9D1JNF1_9BACT</name>
<protein>
    <submittedName>
        <fullName evidence="1">Uncharacterized protein</fullName>
    </submittedName>
</protein>